<evidence type="ECO:0000259" key="2">
    <source>
        <dbReference type="PROSITE" id="PS50206"/>
    </source>
</evidence>
<dbReference type="Pfam" id="PF00581">
    <property type="entry name" value="Rhodanese"/>
    <property type="match status" value="1"/>
</dbReference>
<evidence type="ECO:0000256" key="1">
    <source>
        <dbReference type="SAM" id="MobiDB-lite"/>
    </source>
</evidence>
<feature type="domain" description="Rhodanese" evidence="2">
    <location>
        <begin position="441"/>
        <end position="559"/>
    </location>
</feature>
<evidence type="ECO:0000313" key="3">
    <source>
        <dbReference type="EMBL" id="KAK8954112.1"/>
    </source>
</evidence>
<dbReference type="InterPro" id="IPR044690">
    <property type="entry name" value="CAS_plant"/>
</dbReference>
<sequence length="715" mass="78771">MLPVCSAAPCSSSLRQVISHVGGRVLYPLRKVSEGRHFIDERQGFYVHDGNHVQDMSFKTKASQFTYSLVVETPDLSSSQDPSTFPPFPNGFDDIVRGFPNEYVDKEHETWSCLASDINSSCHLFEDLKYVEDSNLVGSYAQNHGLDSESVNRMNHWSTSLEALATHDVNPTVTDSNSEEVVKISNFLGQNLSGLSTFAPETFSASDAMAGTLPGSPPVISGALEVVSKESSDLKENIASFFSGIEDSVAKLLDRADDSVTTLFDAWKLSLSDGKSAVTKTYDSAVSSLFSFFDNSKGQTSSQLTGFSFNLDKNISKAGAVVIDILRWTIIGVEDAISKSVTFVVYNYASAKGFLPTDIRNILNMFEDEVTQSLSPIEAALRQVYKAIEEIERNLGLDPNDPLVPFLLLFGTTTTIGISYWFFTYDGYSLSPERTLELLKNDKNVVLVDVRPEAIKERDGIPDLRREARFKYASVDLLEINNSVRKQLKREKDVENGLIAVVIQNLKIIKKGTKIIIMDSDTGRSKAITRSLKKLGVKEPYFVEGGFQRWRGRGLRFKEPKSESALTILNEEVEAIFEDIKPSPVQLVGYGLGALAAIYALLEWEKTLQLIGIVGIGQALYQHVASYENSEDLKRDVRLLLAPVTLGVNAIYWVTGKVEPKIIRLPTAPSSTAVQDRVLQAAAKHESQPSDPDLSQGQAGDSAGQANEWTDPPEA</sequence>
<evidence type="ECO:0000313" key="4">
    <source>
        <dbReference type="Proteomes" id="UP001418222"/>
    </source>
</evidence>
<dbReference type="PROSITE" id="PS50206">
    <property type="entry name" value="RHODANESE_3"/>
    <property type="match status" value="1"/>
</dbReference>
<dbReference type="InterPro" id="IPR001763">
    <property type="entry name" value="Rhodanese-like_dom"/>
</dbReference>
<reference evidence="3 4" key="1">
    <citation type="journal article" date="2022" name="Nat. Plants">
        <title>Genomes of leafy and leafless Platanthera orchids illuminate the evolution of mycoheterotrophy.</title>
        <authorList>
            <person name="Li M.H."/>
            <person name="Liu K.W."/>
            <person name="Li Z."/>
            <person name="Lu H.C."/>
            <person name="Ye Q.L."/>
            <person name="Zhang D."/>
            <person name="Wang J.Y."/>
            <person name="Li Y.F."/>
            <person name="Zhong Z.M."/>
            <person name="Liu X."/>
            <person name="Yu X."/>
            <person name="Liu D.K."/>
            <person name="Tu X.D."/>
            <person name="Liu B."/>
            <person name="Hao Y."/>
            <person name="Liao X.Y."/>
            <person name="Jiang Y.T."/>
            <person name="Sun W.H."/>
            <person name="Chen J."/>
            <person name="Chen Y.Q."/>
            <person name="Ai Y."/>
            <person name="Zhai J.W."/>
            <person name="Wu S.S."/>
            <person name="Zhou Z."/>
            <person name="Hsiao Y.Y."/>
            <person name="Wu W.L."/>
            <person name="Chen Y.Y."/>
            <person name="Lin Y.F."/>
            <person name="Hsu J.L."/>
            <person name="Li C.Y."/>
            <person name="Wang Z.W."/>
            <person name="Zhao X."/>
            <person name="Zhong W.Y."/>
            <person name="Ma X.K."/>
            <person name="Ma L."/>
            <person name="Huang J."/>
            <person name="Chen G.Z."/>
            <person name="Huang M.Z."/>
            <person name="Huang L."/>
            <person name="Peng D.H."/>
            <person name="Luo Y.B."/>
            <person name="Zou S.Q."/>
            <person name="Chen S.P."/>
            <person name="Lan S."/>
            <person name="Tsai W.C."/>
            <person name="Van de Peer Y."/>
            <person name="Liu Z.J."/>
        </authorList>
    </citation>
    <scope>NUCLEOTIDE SEQUENCE [LARGE SCALE GENOMIC DNA]</scope>
    <source>
        <strain evidence="3">Lor287</strain>
    </source>
</reference>
<dbReference type="InterPro" id="IPR029058">
    <property type="entry name" value="AB_hydrolase_fold"/>
</dbReference>
<dbReference type="GO" id="GO:0090333">
    <property type="term" value="P:regulation of stomatal closure"/>
    <property type="evidence" value="ECO:0007669"/>
    <property type="project" value="InterPro"/>
</dbReference>
<dbReference type="GO" id="GO:0071277">
    <property type="term" value="P:cellular response to calcium ion"/>
    <property type="evidence" value="ECO:0007669"/>
    <property type="project" value="InterPro"/>
</dbReference>
<proteinExistence type="predicted"/>
<gene>
    <name evidence="3" type="ORF">KSP39_PZI002704</name>
</gene>
<accession>A0AAP0GE15</accession>
<name>A0AAP0GE15_9ASPA</name>
<dbReference type="SUPFAM" id="SSF52821">
    <property type="entry name" value="Rhodanese/Cell cycle control phosphatase"/>
    <property type="match status" value="1"/>
</dbReference>
<dbReference type="SMART" id="SM00450">
    <property type="entry name" value="RHOD"/>
    <property type="match status" value="1"/>
</dbReference>
<dbReference type="SUPFAM" id="SSF53474">
    <property type="entry name" value="alpha/beta-Hydrolases"/>
    <property type="match status" value="1"/>
</dbReference>
<dbReference type="EMBL" id="JBBWWQ010000002">
    <property type="protein sequence ID" value="KAK8954112.1"/>
    <property type="molecule type" value="Genomic_DNA"/>
</dbReference>
<dbReference type="CDD" id="cd00158">
    <property type="entry name" value="RHOD"/>
    <property type="match status" value="1"/>
</dbReference>
<organism evidence="3 4">
    <name type="scientific">Platanthera zijinensis</name>
    <dbReference type="NCBI Taxonomy" id="2320716"/>
    <lineage>
        <taxon>Eukaryota</taxon>
        <taxon>Viridiplantae</taxon>
        <taxon>Streptophyta</taxon>
        <taxon>Embryophyta</taxon>
        <taxon>Tracheophyta</taxon>
        <taxon>Spermatophyta</taxon>
        <taxon>Magnoliopsida</taxon>
        <taxon>Liliopsida</taxon>
        <taxon>Asparagales</taxon>
        <taxon>Orchidaceae</taxon>
        <taxon>Orchidoideae</taxon>
        <taxon>Orchideae</taxon>
        <taxon>Orchidinae</taxon>
        <taxon>Platanthera</taxon>
    </lineage>
</organism>
<feature type="compositionally biased region" description="Polar residues" evidence="1">
    <location>
        <begin position="689"/>
        <end position="708"/>
    </location>
</feature>
<keyword evidence="4" id="KW-1185">Reference proteome</keyword>
<dbReference type="AlphaFoldDB" id="A0AAP0GE15"/>
<dbReference type="PANTHER" id="PTHR34209:SF3">
    <property type="entry name" value="RHODANESE_CELL CYCLE CONTROL PHOSPHATASE SUPERFAMILY PROTEIN"/>
    <property type="match status" value="1"/>
</dbReference>
<dbReference type="Gene3D" id="3.40.250.10">
    <property type="entry name" value="Rhodanese-like domain"/>
    <property type="match status" value="1"/>
</dbReference>
<protein>
    <recommendedName>
        <fullName evidence="2">Rhodanese domain-containing protein</fullName>
    </recommendedName>
</protein>
<dbReference type="PANTHER" id="PTHR34209">
    <property type="entry name" value="RHODANESE/CELL CYCLE CONTROL PHOSPHATASE SUPERFAMILY PROTEIN"/>
    <property type="match status" value="1"/>
</dbReference>
<feature type="region of interest" description="Disordered" evidence="1">
    <location>
        <begin position="678"/>
        <end position="715"/>
    </location>
</feature>
<comment type="caution">
    <text evidence="3">The sequence shown here is derived from an EMBL/GenBank/DDBJ whole genome shotgun (WGS) entry which is preliminary data.</text>
</comment>
<dbReference type="InterPro" id="IPR036873">
    <property type="entry name" value="Rhodanese-like_dom_sf"/>
</dbReference>
<dbReference type="GO" id="GO:0009704">
    <property type="term" value="P:de-etiolation"/>
    <property type="evidence" value="ECO:0007669"/>
    <property type="project" value="InterPro"/>
</dbReference>
<dbReference type="Proteomes" id="UP001418222">
    <property type="component" value="Unassembled WGS sequence"/>
</dbReference>